<evidence type="ECO:0000313" key="3">
    <source>
        <dbReference type="Proteomes" id="UP000248659"/>
    </source>
</evidence>
<proteinExistence type="predicted"/>
<evidence type="ECO:0000313" key="2">
    <source>
        <dbReference type="EMBL" id="RAP41057.1"/>
    </source>
</evidence>
<comment type="caution">
    <text evidence="2">The sequence shown here is derived from an EMBL/GenBank/DDBJ whole genome shotgun (WGS) entry which is preliminary data.</text>
</comment>
<dbReference type="RefSeq" id="WP_112316062.1">
    <property type="nucleotide sequence ID" value="NZ_MUAV01000012.1"/>
</dbReference>
<dbReference type="EMBL" id="MUAV01000012">
    <property type="protein sequence ID" value="RAP41057.1"/>
    <property type="molecule type" value="Genomic_DNA"/>
</dbReference>
<sequence length="91" mass="9425">MVQSRRGRFGSPGKVFAVAPGCDIAHAGRLVYSQGLDLGDPAAVTPIGAGCKICPREECSQRAFPMLGRPLAADPGRAQFSPYAPARAPSA</sequence>
<accession>A0ABX9DFC2</accession>
<organism evidence="2 3">
    <name type="scientific">Rhodovulum viride</name>
    <dbReference type="NCBI Taxonomy" id="1231134"/>
    <lineage>
        <taxon>Bacteria</taxon>
        <taxon>Pseudomonadati</taxon>
        <taxon>Pseudomonadota</taxon>
        <taxon>Alphaproteobacteria</taxon>
        <taxon>Rhodobacterales</taxon>
        <taxon>Paracoccaceae</taxon>
        <taxon>Rhodovulum</taxon>
    </lineage>
</organism>
<evidence type="ECO:0000259" key="1">
    <source>
        <dbReference type="Pfam" id="PF09856"/>
    </source>
</evidence>
<name>A0ABX9DFC2_9RHOB</name>
<feature type="domain" description="Short-chain fatty acyl coenzyme A regulators C-terminal" evidence="1">
    <location>
        <begin position="2"/>
        <end position="83"/>
    </location>
</feature>
<protein>
    <recommendedName>
        <fullName evidence="1">Short-chain fatty acyl coenzyme A regulators C-terminal domain-containing protein</fullName>
    </recommendedName>
</protein>
<dbReference type="InterPro" id="IPR018653">
    <property type="entry name" value="ScfR_C"/>
</dbReference>
<keyword evidence="3" id="KW-1185">Reference proteome</keyword>
<gene>
    <name evidence="2" type="ORF">BYZ73_11510</name>
</gene>
<dbReference type="Proteomes" id="UP000248659">
    <property type="component" value="Unassembled WGS sequence"/>
</dbReference>
<reference evidence="2 3" key="1">
    <citation type="submission" date="2017-01" db="EMBL/GenBank/DDBJ databases">
        <title>Genome sequence of Rhodovulum viride JA756.</title>
        <authorList>
            <person name="Lakshmi K.V."/>
            <person name="Tushar L.D."/>
            <person name="Sasikala C."/>
            <person name="Venkataramana C."/>
        </authorList>
    </citation>
    <scope>NUCLEOTIDE SEQUENCE [LARGE SCALE GENOMIC DNA]</scope>
    <source>
        <strain evidence="2 3">JA756</strain>
    </source>
</reference>
<dbReference type="Pfam" id="PF09856">
    <property type="entry name" value="ScfRs"/>
    <property type="match status" value="1"/>
</dbReference>